<dbReference type="Gene3D" id="1.20.1250.20">
    <property type="entry name" value="MFS general substrate transporter like domains"/>
    <property type="match status" value="1"/>
</dbReference>
<evidence type="ECO:0000256" key="3">
    <source>
        <dbReference type="ARBA" id="ARBA00022989"/>
    </source>
</evidence>
<keyword evidence="7" id="KW-1185">Reference proteome</keyword>
<reference evidence="6 7" key="1">
    <citation type="submission" date="2020-04" db="EMBL/GenBank/DDBJ databases">
        <authorList>
            <person name="Laetsch R D."/>
            <person name="Stevens L."/>
            <person name="Kumar S."/>
            <person name="Blaxter L. M."/>
        </authorList>
    </citation>
    <scope>NUCLEOTIDE SEQUENCE [LARGE SCALE GENOMIC DNA]</scope>
</reference>
<keyword evidence="4 5" id="KW-0472">Membrane</keyword>
<sequence>MSSRANSQKRTIELEMTDTTLSKAADDSGKQTNWKMIIVAGIISALNAVENSAIGLGEWPYLKELDPTVDAQFFGFATSASKCAHAIFTLVFATWSFRIRSIKIPLLVGRFLAIIACFLYMCIEYVPHERRYVSLIVYVMLGIANSSTTVLRAYVTYLSTKEDRARAFACIGLSTICSIAVGPILQLCFSGITYPGFQIVHGVYFHIYSAPIWCSFMLTIFTLFIIQRLMQDVARNEENENECLLSIEEVKKSIRKLREINIDWKLIFVCLVVKIANSFSHATMQSIMSIFFMVQYGWTGEETVKASSVIMVAFGAVSCTVFLLYIFCNIGNCLPQRYTFLVGIVLSGLVFVLTYPFEFVSSPVVLYNETLRSGCNPAEYSWCETAYAVNPYWFLAVSVVVMSPTLPLLHVSLDTLYSKILGNIDQNVAQGAISVVDDIVFMVTPIFTTTVFVYFGVGTLWLAKTAVYTFMAILWTVNLHKIKHYE</sequence>
<keyword evidence="2 5" id="KW-0812">Transmembrane</keyword>
<evidence type="ECO:0000256" key="2">
    <source>
        <dbReference type="ARBA" id="ARBA00022692"/>
    </source>
</evidence>
<feature type="transmembrane region" description="Helical" evidence="5">
    <location>
        <begin position="74"/>
        <end position="95"/>
    </location>
</feature>
<keyword evidence="3 5" id="KW-1133">Transmembrane helix</keyword>
<feature type="transmembrane region" description="Helical" evidence="5">
    <location>
        <begin position="461"/>
        <end position="479"/>
    </location>
</feature>
<gene>
    <name evidence="6" type="ORF">CBOVIS_LOCUS790</name>
</gene>
<dbReference type="AlphaFoldDB" id="A0A8S1E8Z7"/>
<dbReference type="EMBL" id="CADEPM010000001">
    <property type="protein sequence ID" value="CAB3397366.1"/>
    <property type="molecule type" value="Genomic_DNA"/>
</dbReference>
<evidence type="ECO:0008006" key="8">
    <source>
        <dbReference type="Google" id="ProtNLM"/>
    </source>
</evidence>
<dbReference type="InterPro" id="IPR051068">
    <property type="entry name" value="MFS_Domain-Containing_Protein"/>
</dbReference>
<evidence type="ECO:0000256" key="4">
    <source>
        <dbReference type="ARBA" id="ARBA00023136"/>
    </source>
</evidence>
<feature type="transmembrane region" description="Helical" evidence="5">
    <location>
        <begin position="167"/>
        <end position="192"/>
    </location>
</feature>
<evidence type="ECO:0000256" key="5">
    <source>
        <dbReference type="SAM" id="Phobius"/>
    </source>
</evidence>
<feature type="transmembrane region" description="Helical" evidence="5">
    <location>
        <begin position="266"/>
        <end position="294"/>
    </location>
</feature>
<feature type="transmembrane region" description="Helical" evidence="5">
    <location>
        <begin position="392"/>
        <end position="411"/>
    </location>
</feature>
<dbReference type="PANTHER" id="PTHR23510:SF25">
    <property type="entry name" value="MFS DOMAIN-CONTAINING PROTEIN"/>
    <property type="match status" value="1"/>
</dbReference>
<evidence type="ECO:0000256" key="1">
    <source>
        <dbReference type="ARBA" id="ARBA00004141"/>
    </source>
</evidence>
<dbReference type="CDD" id="cd17326">
    <property type="entry name" value="MFS_MFSD8"/>
    <property type="match status" value="1"/>
</dbReference>
<feature type="transmembrane region" description="Helical" evidence="5">
    <location>
        <begin position="306"/>
        <end position="326"/>
    </location>
</feature>
<evidence type="ECO:0000313" key="7">
    <source>
        <dbReference type="Proteomes" id="UP000494206"/>
    </source>
</evidence>
<name>A0A8S1E8Z7_9PELO</name>
<dbReference type="Proteomes" id="UP000494206">
    <property type="component" value="Unassembled WGS sequence"/>
</dbReference>
<organism evidence="6 7">
    <name type="scientific">Caenorhabditis bovis</name>
    <dbReference type="NCBI Taxonomy" id="2654633"/>
    <lineage>
        <taxon>Eukaryota</taxon>
        <taxon>Metazoa</taxon>
        <taxon>Ecdysozoa</taxon>
        <taxon>Nematoda</taxon>
        <taxon>Chromadorea</taxon>
        <taxon>Rhabditida</taxon>
        <taxon>Rhabditina</taxon>
        <taxon>Rhabditomorpha</taxon>
        <taxon>Rhabditoidea</taxon>
        <taxon>Rhabditidae</taxon>
        <taxon>Peloderinae</taxon>
        <taxon>Caenorhabditis</taxon>
    </lineage>
</organism>
<comment type="subcellular location">
    <subcellularLocation>
        <location evidence="1">Membrane</location>
        <topology evidence="1">Multi-pass membrane protein</topology>
    </subcellularLocation>
</comment>
<evidence type="ECO:0000313" key="6">
    <source>
        <dbReference type="EMBL" id="CAB3397366.1"/>
    </source>
</evidence>
<dbReference type="SUPFAM" id="SSF103473">
    <property type="entry name" value="MFS general substrate transporter"/>
    <property type="match status" value="1"/>
</dbReference>
<feature type="transmembrane region" description="Helical" evidence="5">
    <location>
        <begin position="107"/>
        <end position="126"/>
    </location>
</feature>
<dbReference type="InterPro" id="IPR036259">
    <property type="entry name" value="MFS_trans_sf"/>
</dbReference>
<dbReference type="GO" id="GO:0005765">
    <property type="term" value="C:lysosomal membrane"/>
    <property type="evidence" value="ECO:0007669"/>
    <property type="project" value="TreeGrafter"/>
</dbReference>
<dbReference type="OrthoDB" id="370281at2759"/>
<proteinExistence type="predicted"/>
<feature type="transmembrane region" description="Helical" evidence="5">
    <location>
        <begin position="204"/>
        <end position="226"/>
    </location>
</feature>
<comment type="caution">
    <text evidence="6">The sequence shown here is derived from an EMBL/GenBank/DDBJ whole genome shotgun (WGS) entry which is preliminary data.</text>
</comment>
<feature type="transmembrane region" description="Helical" evidence="5">
    <location>
        <begin position="338"/>
        <end position="357"/>
    </location>
</feature>
<feature type="transmembrane region" description="Helical" evidence="5">
    <location>
        <begin position="36"/>
        <end position="54"/>
    </location>
</feature>
<feature type="transmembrane region" description="Helical" evidence="5">
    <location>
        <begin position="132"/>
        <end position="155"/>
    </location>
</feature>
<dbReference type="PANTHER" id="PTHR23510">
    <property type="entry name" value="INNER MEMBRANE TRANSPORT PROTEIN YAJR"/>
    <property type="match status" value="1"/>
</dbReference>
<accession>A0A8S1E8Z7</accession>
<protein>
    <recommendedName>
        <fullName evidence="8">Major facilitator superfamily (MFS) profile domain-containing protein</fullName>
    </recommendedName>
</protein>